<proteinExistence type="predicted"/>
<dbReference type="EMBL" id="BARS01001174">
    <property type="protein sequence ID" value="GAF85749.1"/>
    <property type="molecule type" value="Genomic_DNA"/>
</dbReference>
<name>X0SXN6_9ZZZZ</name>
<feature type="non-terminal residue" evidence="1">
    <location>
        <position position="126"/>
    </location>
</feature>
<protein>
    <submittedName>
        <fullName evidence="1">Uncharacterized protein</fullName>
    </submittedName>
</protein>
<accession>X0SXN6</accession>
<dbReference type="AlphaFoldDB" id="X0SXN6"/>
<reference evidence="1" key="1">
    <citation type="journal article" date="2014" name="Front. Microbiol.">
        <title>High frequency of phylogenetically diverse reductive dehalogenase-homologous genes in deep subseafloor sedimentary metagenomes.</title>
        <authorList>
            <person name="Kawai M."/>
            <person name="Futagami T."/>
            <person name="Toyoda A."/>
            <person name="Takaki Y."/>
            <person name="Nishi S."/>
            <person name="Hori S."/>
            <person name="Arai W."/>
            <person name="Tsubouchi T."/>
            <person name="Morono Y."/>
            <person name="Uchiyama I."/>
            <person name="Ito T."/>
            <person name="Fujiyama A."/>
            <person name="Inagaki F."/>
            <person name="Takami H."/>
        </authorList>
    </citation>
    <scope>NUCLEOTIDE SEQUENCE</scope>
    <source>
        <strain evidence="1">Expedition CK06-06</strain>
    </source>
</reference>
<comment type="caution">
    <text evidence="1">The sequence shown here is derived from an EMBL/GenBank/DDBJ whole genome shotgun (WGS) entry which is preliminary data.</text>
</comment>
<sequence>MAENLLYDHGREGFLDGSIDWDTDDIRAILIDVADYTVDLDLHDNLDDIPAGARVAVSGALTGKTVTDGVADADDVTWSSVSGDQCEAIVLYKHTGTESTSRLIAYIDDATGLPVTPNGGDIKVEW</sequence>
<organism evidence="1">
    <name type="scientific">marine sediment metagenome</name>
    <dbReference type="NCBI Taxonomy" id="412755"/>
    <lineage>
        <taxon>unclassified sequences</taxon>
        <taxon>metagenomes</taxon>
        <taxon>ecological metagenomes</taxon>
    </lineage>
</organism>
<evidence type="ECO:0000313" key="1">
    <source>
        <dbReference type="EMBL" id="GAF85749.1"/>
    </source>
</evidence>
<gene>
    <name evidence="1" type="ORF">S01H1_02443</name>
</gene>